<comment type="caution">
    <text evidence="2">The sequence shown here is derived from an EMBL/GenBank/DDBJ whole genome shotgun (WGS) entry which is preliminary data.</text>
</comment>
<protein>
    <recommendedName>
        <fullName evidence="4">Lysosomal-trafficking regulator</fullName>
    </recommendedName>
</protein>
<proteinExistence type="predicted"/>
<keyword evidence="3" id="KW-1185">Reference proteome</keyword>
<evidence type="ECO:0008006" key="4">
    <source>
        <dbReference type="Google" id="ProtNLM"/>
    </source>
</evidence>
<organism evidence="2 3">
    <name type="scientific">Synaphobranchus kaupii</name>
    <name type="common">Kaup's arrowtooth eel</name>
    <dbReference type="NCBI Taxonomy" id="118154"/>
    <lineage>
        <taxon>Eukaryota</taxon>
        <taxon>Metazoa</taxon>
        <taxon>Chordata</taxon>
        <taxon>Craniata</taxon>
        <taxon>Vertebrata</taxon>
        <taxon>Euteleostomi</taxon>
        <taxon>Actinopterygii</taxon>
        <taxon>Neopterygii</taxon>
        <taxon>Teleostei</taxon>
        <taxon>Anguilliformes</taxon>
        <taxon>Synaphobranchidae</taxon>
        <taxon>Synaphobranchus</taxon>
    </lineage>
</organism>
<feature type="region of interest" description="Disordered" evidence="1">
    <location>
        <begin position="927"/>
        <end position="972"/>
    </location>
</feature>
<dbReference type="AlphaFoldDB" id="A0A9Q1IZS7"/>
<feature type="compositionally biased region" description="Basic and acidic residues" evidence="1">
    <location>
        <begin position="927"/>
        <end position="942"/>
    </location>
</feature>
<dbReference type="Proteomes" id="UP001152622">
    <property type="component" value="Chromosome 5"/>
</dbReference>
<dbReference type="EMBL" id="JAINUF010000005">
    <property type="protein sequence ID" value="KAJ8359958.1"/>
    <property type="molecule type" value="Genomic_DNA"/>
</dbReference>
<feature type="region of interest" description="Disordered" evidence="1">
    <location>
        <begin position="837"/>
        <end position="869"/>
    </location>
</feature>
<name>A0A9Q1IZS7_SYNKA</name>
<gene>
    <name evidence="2" type="ORF">SKAU_G00164830</name>
</gene>
<evidence type="ECO:0000256" key="1">
    <source>
        <dbReference type="SAM" id="MobiDB-lite"/>
    </source>
</evidence>
<accession>A0A9Q1IZS7</accession>
<dbReference type="OrthoDB" id="26681at2759"/>
<sequence>MSQGFLLLNTLDHVIDQELACREELLTLLLSLLPLVWKIPLQNRPDYTLSSLPEVLIRREGKAFLLRSGREKAVSDAQEFGRSQCQLTESQRCVVRSAHRSQLFASVSDTPADKPISFGDKRHRSPGSTPPVSRQDCRTEAPIAAPPNAETMSGPERLDLQQRLDCELLVEPAALSIFIGMEQSPLDLCHVLLSLLEKVCKFDMSLNHNPGLAISVVPTLTHMLVEFGDCCGPGGSGAEDLAQGWTEEPVALVQRMLLRSILHLMSMGMSQEGDSLPQHLSRNLSDLLQATLKIRSCLERQADPFAPRPKKTLQEVRDDFSFSRNRHQALLLPELLSGVLQVLLGCLQASAPNPFFFSQAVELLHEFLQHRGLALLECAVLRLEQPAVRESAVSGEATGRLSEIIATTLNIVAAIKKTKSEQQHQTVCARQHHGRCQYSQFLHHHHDLSGPPAYASRRAACRNPFQEELADEEAPYPEHCCCLATISQQCLRFLRLLPPNSAPSLQILAGLQAVGICCCMDPSSVVGPLLHLLRLHGPGSPQARVLNLLSLLLLEQLGVGQPAEAANQVACNICTLDSSQLSSLEAALKGGPAINGSSCHSQGVLSSGEVGEGEDLLWKWDTLATYQDLAFSEDRQLSLLMAAHVRQLALRGNPVVCWQLYTHIFSPLLQRGMELAHHAQQLGVSTSCAQACSYHSHCLPIEVLQVYLRTLPALLQSSRVTRALFLSSNGLNQVTELVYLDAARPWALKVFETLILSEAEQRSDALLQDPGPAETGAAERAEGLEGVAGGLISPSSLCKDLREGQRHQSTAVGDTHLSTINLFLRLAFLCVSRDADSDRDSANDSEDTSGYDSPASEPRATRLPRLSRDSLALPSRDQVRRAADVWTTCSGLYLSSGSFQRQFYKLGGLEVCPHLIVLVIQTLASKTRDSRARRREPKERAGPAHADAAEGPDDPPGPDWGEAQARDAPRRQGEEWALESMRLLEALMSICLHSCSTAQYKNKPRLPPQLQSVEEVLAEVRDQLCGLGVVGTDLAIPLFDSLLRVALAQVCSSSEATEEKNALGEEFVPPAGDLSEEAEELQRVGFGSLGGEEGYEADSESDPEYSTCQDQAGEEAELAQVGRSIFGMEAEGRCREELLFPEICIMELRLLSASPPHLEVLLHVLHSLLGVVRKSPHNATLLYQQVSTLPHLLRKTSPLLMGGG</sequence>
<feature type="region of interest" description="Disordered" evidence="1">
    <location>
        <begin position="109"/>
        <end position="137"/>
    </location>
</feature>
<evidence type="ECO:0000313" key="2">
    <source>
        <dbReference type="EMBL" id="KAJ8359958.1"/>
    </source>
</evidence>
<reference evidence="2" key="1">
    <citation type="journal article" date="2023" name="Science">
        <title>Genome structures resolve the early diversification of teleost fishes.</title>
        <authorList>
            <person name="Parey E."/>
            <person name="Louis A."/>
            <person name="Montfort J."/>
            <person name="Bouchez O."/>
            <person name="Roques C."/>
            <person name="Iampietro C."/>
            <person name="Lluch J."/>
            <person name="Castinel A."/>
            <person name="Donnadieu C."/>
            <person name="Desvignes T."/>
            <person name="Floi Bucao C."/>
            <person name="Jouanno E."/>
            <person name="Wen M."/>
            <person name="Mejri S."/>
            <person name="Dirks R."/>
            <person name="Jansen H."/>
            <person name="Henkel C."/>
            <person name="Chen W.J."/>
            <person name="Zahm M."/>
            <person name="Cabau C."/>
            <person name="Klopp C."/>
            <person name="Thompson A.W."/>
            <person name="Robinson-Rechavi M."/>
            <person name="Braasch I."/>
            <person name="Lecointre G."/>
            <person name="Bobe J."/>
            <person name="Postlethwait J.H."/>
            <person name="Berthelot C."/>
            <person name="Roest Crollius H."/>
            <person name="Guiguen Y."/>
        </authorList>
    </citation>
    <scope>NUCLEOTIDE SEQUENCE</scope>
    <source>
        <strain evidence="2">WJC10195</strain>
    </source>
</reference>
<evidence type="ECO:0000313" key="3">
    <source>
        <dbReference type="Proteomes" id="UP001152622"/>
    </source>
</evidence>